<name>A0A1H2LBK1_9ACTO</name>
<dbReference type="Proteomes" id="UP000214355">
    <property type="component" value="Chromosome I"/>
</dbReference>
<sequence length="183" mass="20779">MNFVPATGAVRCCNSPVELASYRIRHAGGESENIDWLPLSDELPDDCWVMLDILELGSFLEDFAGVDIHISDEEIDELIGAEDQFERVAFGKLSYGRRADVTETQSQPGLIEIRLREPYELGAYKYRIRIYVVEPEQPPFTGIVTLLMHVKQDGNSRLNSMQNDFMATAMDRCDSWVENFPVV</sequence>
<accession>A0A1H2LBK1</accession>
<keyword evidence="2" id="KW-1185">Reference proteome</keyword>
<proteinExistence type="predicted"/>
<dbReference type="STRING" id="131112.SAMN04489737_0324"/>
<evidence type="ECO:0000313" key="1">
    <source>
        <dbReference type="EMBL" id="SDU78105.1"/>
    </source>
</evidence>
<gene>
    <name evidence="1" type="ORF">SAMN04489737_0324</name>
</gene>
<protein>
    <submittedName>
        <fullName evidence="1">Uncharacterized protein</fullName>
    </submittedName>
</protein>
<organism evidence="1 2">
    <name type="scientific">Arcanobacterium phocae</name>
    <dbReference type="NCBI Taxonomy" id="131112"/>
    <lineage>
        <taxon>Bacteria</taxon>
        <taxon>Bacillati</taxon>
        <taxon>Actinomycetota</taxon>
        <taxon>Actinomycetes</taxon>
        <taxon>Actinomycetales</taxon>
        <taxon>Actinomycetaceae</taxon>
        <taxon>Arcanobacterium</taxon>
    </lineage>
</organism>
<dbReference type="RefSeq" id="WP_091279102.1">
    <property type="nucleotide sequence ID" value="NZ_JABAPH010000069.1"/>
</dbReference>
<dbReference type="EMBL" id="LT629804">
    <property type="protein sequence ID" value="SDU78105.1"/>
    <property type="molecule type" value="Genomic_DNA"/>
</dbReference>
<reference evidence="2" key="1">
    <citation type="submission" date="2016-10" db="EMBL/GenBank/DDBJ databases">
        <authorList>
            <person name="Varghese N."/>
            <person name="Submissions S."/>
        </authorList>
    </citation>
    <scope>NUCLEOTIDE SEQUENCE [LARGE SCALE GENOMIC DNA]</scope>
    <source>
        <strain evidence="2">DSM 10002</strain>
    </source>
</reference>
<dbReference type="GeneID" id="65344080"/>
<evidence type="ECO:0000313" key="2">
    <source>
        <dbReference type="Proteomes" id="UP000214355"/>
    </source>
</evidence>
<dbReference type="AlphaFoldDB" id="A0A1H2LBK1"/>